<dbReference type="EMBL" id="JAANIT010000485">
    <property type="protein sequence ID" value="KAG1547255.1"/>
    <property type="molecule type" value="Genomic_DNA"/>
</dbReference>
<sequence>MTSIQINTAAYAVPLLHAAKYPSSSICGALLGKVTNSELQITKAVPFFHHWTTLTPMLEVALQQTEIYAQKNDLKIVGWYHANEDINDHNLPERAVQVVEIIRKQFEKCLVLLIDNKAFTKLDEKAFIPYSHTNNNWKKGNSQLTLAQPQETFSKTRDLITSSTYQKLHDFDEALENTDLDWLNSDEFI</sequence>
<feature type="domain" description="MPN" evidence="2">
    <location>
        <begin position="4"/>
        <end position="136"/>
    </location>
</feature>
<evidence type="ECO:0000313" key="3">
    <source>
        <dbReference type="EMBL" id="KAG1547255.1"/>
    </source>
</evidence>
<name>A0A9P7CCW7_RHIOR</name>
<dbReference type="GO" id="GO:0072546">
    <property type="term" value="C:EMC complex"/>
    <property type="evidence" value="ECO:0007669"/>
    <property type="project" value="InterPro"/>
</dbReference>
<comment type="caution">
    <text evidence="3">The sequence shown here is derived from an EMBL/GenBank/DDBJ whole genome shotgun (WGS) entry which is preliminary data.</text>
</comment>
<dbReference type="PROSITE" id="PS50249">
    <property type="entry name" value="MPN"/>
    <property type="match status" value="1"/>
</dbReference>
<evidence type="ECO:0000313" key="4">
    <source>
        <dbReference type="Proteomes" id="UP000717996"/>
    </source>
</evidence>
<dbReference type="CDD" id="cd08060">
    <property type="entry name" value="MPN_UPF0172"/>
    <property type="match status" value="1"/>
</dbReference>
<protein>
    <recommendedName>
        <fullName evidence="2">MPN domain-containing protein</fullName>
    </recommendedName>
</protein>
<evidence type="ECO:0000259" key="2">
    <source>
        <dbReference type="PROSITE" id="PS50249"/>
    </source>
</evidence>
<dbReference type="PANTHER" id="PTHR12941">
    <property type="entry name" value="ER MEMBRANE PROTEIN COMPLEX"/>
    <property type="match status" value="1"/>
</dbReference>
<reference evidence="3" key="1">
    <citation type="journal article" date="2020" name="Microb. Genom.">
        <title>Genetic diversity of clinical and environmental Mucorales isolates obtained from an investigation of mucormycosis cases among solid organ transplant recipients.</title>
        <authorList>
            <person name="Nguyen M.H."/>
            <person name="Kaul D."/>
            <person name="Muto C."/>
            <person name="Cheng S.J."/>
            <person name="Richter R.A."/>
            <person name="Bruno V.M."/>
            <person name="Liu G."/>
            <person name="Beyhan S."/>
            <person name="Sundermann A.J."/>
            <person name="Mounaud S."/>
            <person name="Pasculle A.W."/>
            <person name="Nierman W.C."/>
            <person name="Driscoll E."/>
            <person name="Cumbie R."/>
            <person name="Clancy C.J."/>
            <person name="Dupont C.L."/>
        </authorList>
    </citation>
    <scope>NUCLEOTIDE SEQUENCE</scope>
    <source>
        <strain evidence="3">GL16</strain>
    </source>
</reference>
<dbReference type="AlphaFoldDB" id="A0A9P7CCW7"/>
<accession>A0A9P7CCW7</accession>
<dbReference type="PANTHER" id="PTHR12941:SF10">
    <property type="entry name" value="ER MEMBRANE PROTEIN COMPLEX SUBUNIT 8_9 HOMOLOG"/>
    <property type="match status" value="1"/>
</dbReference>
<dbReference type="InterPro" id="IPR037518">
    <property type="entry name" value="MPN"/>
</dbReference>
<dbReference type="OrthoDB" id="194468at2759"/>
<evidence type="ECO:0000256" key="1">
    <source>
        <dbReference type="ARBA" id="ARBA00007461"/>
    </source>
</evidence>
<dbReference type="Gene3D" id="3.40.140.10">
    <property type="entry name" value="Cytidine Deaminase, domain 2"/>
    <property type="match status" value="1"/>
</dbReference>
<dbReference type="InterPro" id="IPR005366">
    <property type="entry name" value="EMC8/9"/>
</dbReference>
<dbReference type="Pfam" id="PF03665">
    <property type="entry name" value="UPF0172"/>
    <property type="match status" value="1"/>
</dbReference>
<comment type="similarity">
    <text evidence="1">Belongs to the EMC8/EMC9 family.</text>
</comment>
<dbReference type="Proteomes" id="UP000717996">
    <property type="component" value="Unassembled WGS sequence"/>
</dbReference>
<proteinExistence type="inferred from homology"/>
<organism evidence="3 4">
    <name type="scientific">Rhizopus oryzae</name>
    <name type="common">Mucormycosis agent</name>
    <name type="synonym">Rhizopus arrhizus var. delemar</name>
    <dbReference type="NCBI Taxonomy" id="64495"/>
    <lineage>
        <taxon>Eukaryota</taxon>
        <taxon>Fungi</taxon>
        <taxon>Fungi incertae sedis</taxon>
        <taxon>Mucoromycota</taxon>
        <taxon>Mucoromycotina</taxon>
        <taxon>Mucoromycetes</taxon>
        <taxon>Mucorales</taxon>
        <taxon>Mucorineae</taxon>
        <taxon>Rhizopodaceae</taxon>
        <taxon>Rhizopus</taxon>
    </lineage>
</organism>
<gene>
    <name evidence="3" type="ORF">G6F51_004380</name>
</gene>